<evidence type="ECO:0000313" key="4">
    <source>
        <dbReference type="Proteomes" id="UP000006753"/>
    </source>
</evidence>
<dbReference type="HOGENOM" id="CLU_994258_0_0_1"/>
<feature type="transmembrane region" description="Helical" evidence="2">
    <location>
        <begin position="210"/>
        <end position="234"/>
    </location>
</feature>
<keyword evidence="2" id="KW-0812">Transmembrane</keyword>
<evidence type="ECO:0000256" key="2">
    <source>
        <dbReference type="SAM" id="Phobius"/>
    </source>
</evidence>
<dbReference type="InParanoid" id="K1WU97"/>
<evidence type="ECO:0000313" key="3">
    <source>
        <dbReference type="EMBL" id="EKD21235.1"/>
    </source>
</evidence>
<dbReference type="OMA" id="TTWWEQG"/>
<feature type="region of interest" description="Disordered" evidence="1">
    <location>
        <begin position="242"/>
        <end position="262"/>
    </location>
</feature>
<reference evidence="3 4" key="1">
    <citation type="journal article" date="2012" name="BMC Genomics">
        <title>Sequencing the genome of Marssonina brunnea reveals fungus-poplar co-evolution.</title>
        <authorList>
            <person name="Zhu S."/>
            <person name="Cao Y.-Z."/>
            <person name="Jiang C."/>
            <person name="Tan B.-Y."/>
            <person name="Wang Z."/>
            <person name="Feng S."/>
            <person name="Zhang L."/>
            <person name="Su X.-H."/>
            <person name="Brejova B."/>
            <person name="Vinar T."/>
            <person name="Xu M."/>
            <person name="Wang M.-X."/>
            <person name="Zhang S.-G."/>
            <person name="Huang M.-R."/>
            <person name="Wu R."/>
            <person name="Zhou Y."/>
        </authorList>
    </citation>
    <scope>NUCLEOTIDE SEQUENCE [LARGE SCALE GENOMIC DNA]</scope>
    <source>
        <strain evidence="3 4">MB_m1</strain>
    </source>
</reference>
<dbReference type="EMBL" id="JH921428">
    <property type="protein sequence ID" value="EKD21235.1"/>
    <property type="molecule type" value="Genomic_DNA"/>
</dbReference>
<keyword evidence="2" id="KW-1133">Transmembrane helix</keyword>
<organism evidence="3 4">
    <name type="scientific">Marssonina brunnea f. sp. multigermtubi (strain MB_m1)</name>
    <name type="common">Marssonina leaf spot fungus</name>
    <dbReference type="NCBI Taxonomy" id="1072389"/>
    <lineage>
        <taxon>Eukaryota</taxon>
        <taxon>Fungi</taxon>
        <taxon>Dikarya</taxon>
        <taxon>Ascomycota</taxon>
        <taxon>Pezizomycotina</taxon>
        <taxon>Leotiomycetes</taxon>
        <taxon>Helotiales</taxon>
        <taxon>Drepanopezizaceae</taxon>
        <taxon>Drepanopeziza</taxon>
    </lineage>
</organism>
<accession>K1WU97</accession>
<gene>
    <name evidence="3" type="ORF">MBM_00348</name>
</gene>
<proteinExistence type="predicted"/>
<dbReference type="Proteomes" id="UP000006753">
    <property type="component" value="Unassembled WGS sequence"/>
</dbReference>
<sequence length="280" mass="29366">MEMSLSPLLITRSGITTTYLPLSTAYPSQASCSSLFINSADQLFAFDPSYGAQNSGPACLPPEATRWWEQDTDPGLTTSTAIGGYKMVCPQAYKTVAMSVLDESSTRVGCCPSAYNFIDWSEAPSPFQCNSPLSTQVVTYMQTDASGTWTTTSSSVSAETSVWGIQVNGILFARPTPTATSSVTLSTSLSSTDIAQSSSGGSGLEKGAKIGIGIGAATAFLLLGALFVVGMVFWRKRKGKTEKSGGQNVVGAEGRGKEKKADHCVKVETTADSTRHVGMG</sequence>
<evidence type="ECO:0000256" key="1">
    <source>
        <dbReference type="SAM" id="MobiDB-lite"/>
    </source>
</evidence>
<keyword evidence="2" id="KW-0472">Membrane</keyword>
<dbReference type="OrthoDB" id="4497263at2759"/>
<name>K1WU97_MARBU</name>
<dbReference type="eggNOG" id="ENOG502SUZC">
    <property type="taxonomic scope" value="Eukaryota"/>
</dbReference>
<keyword evidence="4" id="KW-1185">Reference proteome</keyword>
<dbReference type="STRING" id="1072389.K1WU97"/>
<dbReference type="KEGG" id="mbe:MBM_00348"/>
<protein>
    <submittedName>
        <fullName evidence="3">Uncharacterized protein</fullName>
    </submittedName>
</protein>
<dbReference type="AlphaFoldDB" id="K1WU97"/>
<dbReference type="GeneID" id="18756283"/>